<reference evidence="2 3" key="1">
    <citation type="journal article" date="2005" name="Nature">
        <title>The genome of the social amoeba Dictyostelium discoideum.</title>
        <authorList>
            <consortium name="The Dictyostelium discoideum Sequencing Consortium"/>
            <person name="Eichinger L."/>
            <person name="Pachebat J.A."/>
            <person name="Glockner G."/>
            <person name="Rajandream M.A."/>
            <person name="Sucgang R."/>
            <person name="Berriman M."/>
            <person name="Song J."/>
            <person name="Olsen R."/>
            <person name="Szafranski K."/>
            <person name="Xu Q."/>
            <person name="Tunggal B."/>
            <person name="Kummerfeld S."/>
            <person name="Madera M."/>
            <person name="Konfortov B.A."/>
            <person name="Rivero F."/>
            <person name="Bankier A.T."/>
            <person name="Lehmann R."/>
            <person name="Hamlin N."/>
            <person name="Davies R."/>
            <person name="Gaudet P."/>
            <person name="Fey P."/>
            <person name="Pilcher K."/>
            <person name="Chen G."/>
            <person name="Saunders D."/>
            <person name="Sodergren E."/>
            <person name="Davis P."/>
            <person name="Kerhornou A."/>
            <person name="Nie X."/>
            <person name="Hall N."/>
            <person name="Anjard C."/>
            <person name="Hemphill L."/>
            <person name="Bason N."/>
            <person name="Farbrother P."/>
            <person name="Desany B."/>
            <person name="Just E."/>
            <person name="Morio T."/>
            <person name="Rost R."/>
            <person name="Churcher C."/>
            <person name="Cooper J."/>
            <person name="Haydock S."/>
            <person name="van Driessche N."/>
            <person name="Cronin A."/>
            <person name="Goodhead I."/>
            <person name="Muzny D."/>
            <person name="Mourier T."/>
            <person name="Pain A."/>
            <person name="Lu M."/>
            <person name="Harper D."/>
            <person name="Lindsay R."/>
            <person name="Hauser H."/>
            <person name="James K."/>
            <person name="Quiles M."/>
            <person name="Madan Babu M."/>
            <person name="Saito T."/>
            <person name="Buchrieser C."/>
            <person name="Wardroper A."/>
            <person name="Felder M."/>
            <person name="Thangavelu M."/>
            <person name="Johnson D."/>
            <person name="Knights A."/>
            <person name="Loulseged H."/>
            <person name="Mungall K."/>
            <person name="Oliver K."/>
            <person name="Price C."/>
            <person name="Quail M.A."/>
            <person name="Urushihara H."/>
            <person name="Hernandez J."/>
            <person name="Rabbinowitsch E."/>
            <person name="Steffen D."/>
            <person name="Sanders M."/>
            <person name="Ma J."/>
            <person name="Kohara Y."/>
            <person name="Sharp S."/>
            <person name="Simmonds M."/>
            <person name="Spiegler S."/>
            <person name="Tivey A."/>
            <person name="Sugano S."/>
            <person name="White B."/>
            <person name="Walker D."/>
            <person name="Woodward J."/>
            <person name="Winckler T."/>
            <person name="Tanaka Y."/>
            <person name="Shaulsky G."/>
            <person name="Schleicher M."/>
            <person name="Weinstock G."/>
            <person name="Rosenthal A."/>
            <person name="Cox E.C."/>
            <person name="Chisholm R.L."/>
            <person name="Gibbs R."/>
            <person name="Loomis W.F."/>
            <person name="Platzer M."/>
            <person name="Kay R.R."/>
            <person name="Williams J."/>
            <person name="Dear P.H."/>
            <person name="Noegel A.A."/>
            <person name="Barrell B."/>
            <person name="Kuspa A."/>
        </authorList>
    </citation>
    <scope>NUCLEOTIDE SEQUENCE [LARGE SCALE GENOMIC DNA]</scope>
    <source>
        <strain evidence="2 3">AX4</strain>
    </source>
</reference>
<dbReference type="STRING" id="44689.Q54G24"/>
<dbReference type="InParanoid" id="Q54G24"/>
<dbReference type="eggNOG" id="KOG4178">
    <property type="taxonomic scope" value="Eukaryota"/>
</dbReference>
<dbReference type="Gene3D" id="3.40.50.1820">
    <property type="entry name" value="alpha/beta hydrolase"/>
    <property type="match status" value="1"/>
</dbReference>
<dbReference type="AlphaFoldDB" id="Q54G24"/>
<dbReference type="PRINTS" id="PR00111">
    <property type="entry name" value="ABHYDROLASE"/>
</dbReference>
<dbReference type="VEuPathDB" id="AmoebaDB:DDB_G0290427"/>
<dbReference type="InterPro" id="IPR029058">
    <property type="entry name" value="AB_hydrolase_fold"/>
</dbReference>
<dbReference type="PANTHER" id="PTHR43433">
    <property type="entry name" value="HYDROLASE, ALPHA/BETA FOLD FAMILY PROTEIN"/>
    <property type="match status" value="1"/>
</dbReference>
<protein>
    <recommendedName>
        <fullName evidence="1">AB hydrolase-1 domain-containing protein</fullName>
    </recommendedName>
</protein>
<dbReference type="SMR" id="Q54G24"/>
<dbReference type="ESTHER" id="dicdi-q54g24">
    <property type="family name" value="6_AlphaBeta_hydrolase"/>
</dbReference>
<dbReference type="dictyBase" id="DDB_G0290427"/>
<dbReference type="Proteomes" id="UP000002195">
    <property type="component" value="Unassembled WGS sequence"/>
</dbReference>
<dbReference type="FunCoup" id="Q54G24">
    <property type="interactions" value="1"/>
</dbReference>
<feature type="domain" description="AB hydrolase-1" evidence="1">
    <location>
        <begin position="49"/>
        <end position="292"/>
    </location>
</feature>
<organism evidence="2 3">
    <name type="scientific">Dictyostelium discoideum</name>
    <name type="common">Social amoeba</name>
    <dbReference type="NCBI Taxonomy" id="44689"/>
    <lineage>
        <taxon>Eukaryota</taxon>
        <taxon>Amoebozoa</taxon>
        <taxon>Evosea</taxon>
        <taxon>Eumycetozoa</taxon>
        <taxon>Dictyostelia</taxon>
        <taxon>Dictyosteliales</taxon>
        <taxon>Dictyosteliaceae</taxon>
        <taxon>Dictyostelium</taxon>
    </lineage>
</organism>
<dbReference type="PaxDb" id="44689-DDB0188899"/>
<dbReference type="PANTHER" id="PTHR43433:SF5">
    <property type="entry name" value="AB HYDROLASE-1 DOMAIN-CONTAINING PROTEIN"/>
    <property type="match status" value="1"/>
</dbReference>
<dbReference type="KEGG" id="ddi:DDB_G0290427"/>
<dbReference type="EMBL" id="AAFI02000163">
    <property type="protein sequence ID" value="EAL62229.1"/>
    <property type="molecule type" value="Genomic_DNA"/>
</dbReference>
<dbReference type="GeneID" id="8627667"/>
<dbReference type="InterPro" id="IPR050471">
    <property type="entry name" value="AB_hydrolase"/>
</dbReference>
<dbReference type="InterPro" id="IPR000073">
    <property type="entry name" value="AB_hydrolase_1"/>
</dbReference>
<sequence length="320" mass="36078">MPICKIGKSRGCEFDMYYEIHSGGNNNNNHINNETDSRNYNKDNGKDKVVLVMGFLTQGILWYKNLEEFTKDENYEYLIFDNRGVGRSGNPTTSYSSSSMATDLLELMDHLQWEKAHVVGVSMGGMISLELAHLAPQRMKSLALVVTHAGSLAPARGVWGITQTIFIRDHRKRGRVLAAILYSKPYLIKQSLVDPTKTNLEMFVEKYCKDMETTKPPAISALYGHIRTVNTHKVSKKRLLEIKEKIGGPITIITGTHDDLVSPSGSHYLNSILSPTEFVVFQGSGHSVNIENYQEFHDAISRNFKRVELINNIPITPKFE</sequence>
<keyword evidence="3" id="KW-1185">Reference proteome</keyword>
<proteinExistence type="predicted"/>
<evidence type="ECO:0000313" key="3">
    <source>
        <dbReference type="Proteomes" id="UP000002195"/>
    </source>
</evidence>
<evidence type="ECO:0000259" key="1">
    <source>
        <dbReference type="Pfam" id="PF00561"/>
    </source>
</evidence>
<dbReference type="RefSeq" id="XP_635748.1">
    <property type="nucleotide sequence ID" value="XM_630656.1"/>
</dbReference>
<name>Q54G24_DICDI</name>
<dbReference type="SUPFAM" id="SSF53474">
    <property type="entry name" value="alpha/beta-Hydrolases"/>
    <property type="match status" value="1"/>
</dbReference>
<dbReference type="OMA" id="NRETPRV"/>
<dbReference type="Pfam" id="PF00561">
    <property type="entry name" value="Abhydrolase_1"/>
    <property type="match status" value="1"/>
</dbReference>
<accession>Q54G24</accession>
<gene>
    <name evidence="2" type="ORF">DDB_G0290427</name>
</gene>
<comment type="caution">
    <text evidence="2">The sequence shown here is derived from an EMBL/GenBank/DDBJ whole genome shotgun (WGS) entry which is preliminary data.</text>
</comment>
<dbReference type="HOGENOM" id="CLU_020336_20_0_1"/>
<evidence type="ECO:0000313" key="2">
    <source>
        <dbReference type="EMBL" id="EAL62229.1"/>
    </source>
</evidence>
<dbReference type="PhylomeDB" id="Q54G24"/>
<dbReference type="GO" id="GO:0016787">
    <property type="term" value="F:hydrolase activity"/>
    <property type="evidence" value="ECO:0000318"/>
    <property type="project" value="GO_Central"/>
</dbReference>